<dbReference type="GO" id="GO:0004190">
    <property type="term" value="F:aspartic-type endopeptidase activity"/>
    <property type="evidence" value="ECO:0007669"/>
    <property type="project" value="InterPro"/>
</dbReference>
<dbReference type="AlphaFoldDB" id="A0A7D4PV91"/>
<protein>
    <submittedName>
        <fullName evidence="1">Aspartyl protease family protein</fullName>
    </submittedName>
</protein>
<keyword evidence="1" id="KW-0378">Hydrolase</keyword>
<keyword evidence="1" id="KW-0645">Protease</keyword>
<dbReference type="EMBL" id="CP054139">
    <property type="protein sequence ID" value="QKJ30843.1"/>
    <property type="molecule type" value="Genomic_DNA"/>
</dbReference>
<dbReference type="Pfam" id="PF13650">
    <property type="entry name" value="Asp_protease_2"/>
    <property type="match status" value="1"/>
</dbReference>
<evidence type="ECO:0000313" key="2">
    <source>
        <dbReference type="Proteomes" id="UP000505355"/>
    </source>
</evidence>
<gene>
    <name evidence="1" type="ORF">HQ865_14160</name>
</gene>
<dbReference type="GO" id="GO:0006508">
    <property type="term" value="P:proteolysis"/>
    <property type="evidence" value="ECO:0007669"/>
    <property type="project" value="UniProtKB-KW"/>
</dbReference>
<name>A0A7D4PV91_9SPHI</name>
<accession>A0A7D4PV91</accession>
<dbReference type="Gene3D" id="2.40.70.10">
    <property type="entry name" value="Acid Proteases"/>
    <property type="match status" value="2"/>
</dbReference>
<evidence type="ECO:0000313" key="1">
    <source>
        <dbReference type="EMBL" id="QKJ30843.1"/>
    </source>
</evidence>
<reference evidence="1 2" key="1">
    <citation type="submission" date="2020-05" db="EMBL/GenBank/DDBJ databases">
        <title>Mucilaginibacter mali sp. nov.</title>
        <authorList>
            <person name="Kim H.S."/>
            <person name="Lee K.C."/>
            <person name="Suh M.K."/>
            <person name="Kim J.-S."/>
            <person name="Han K.-I."/>
            <person name="Eom M.K."/>
            <person name="Shin Y.K."/>
            <person name="Lee J.-S."/>
        </authorList>
    </citation>
    <scope>NUCLEOTIDE SEQUENCE [LARGE SCALE GENOMIC DNA]</scope>
    <source>
        <strain evidence="1 2">G2-14</strain>
    </source>
</reference>
<organism evidence="1 2">
    <name type="scientific">Mucilaginibacter mali</name>
    <dbReference type="NCBI Taxonomy" id="2740462"/>
    <lineage>
        <taxon>Bacteria</taxon>
        <taxon>Pseudomonadati</taxon>
        <taxon>Bacteroidota</taxon>
        <taxon>Sphingobacteriia</taxon>
        <taxon>Sphingobacteriales</taxon>
        <taxon>Sphingobacteriaceae</taxon>
        <taxon>Mucilaginibacter</taxon>
    </lineage>
</organism>
<keyword evidence="2" id="KW-1185">Reference proteome</keyword>
<dbReference type="RefSeq" id="WP_173415513.1">
    <property type="nucleotide sequence ID" value="NZ_CP054139.1"/>
</dbReference>
<dbReference type="KEGG" id="mmab:HQ865_14160"/>
<dbReference type="InterPro" id="IPR021109">
    <property type="entry name" value="Peptidase_aspartic_dom_sf"/>
</dbReference>
<dbReference type="PROSITE" id="PS00141">
    <property type="entry name" value="ASP_PROTEASE"/>
    <property type="match status" value="1"/>
</dbReference>
<dbReference type="SUPFAM" id="SSF50630">
    <property type="entry name" value="Acid proteases"/>
    <property type="match status" value="1"/>
</dbReference>
<dbReference type="InterPro" id="IPR001969">
    <property type="entry name" value="Aspartic_peptidase_AS"/>
</dbReference>
<dbReference type="Proteomes" id="UP000505355">
    <property type="component" value="Chromosome"/>
</dbReference>
<sequence length="330" mass="37252">MRALCLYLLLIPLLGICIKANAMRHPQPARHIVFKTQSIEPDPEPYGDFKTLIVPFKKVGNLIVVEAQVDSVYGNFILDTGAPCLVLNKTYFRDAPHIEDKESGGVNGEAERPFKTAIKHLSMFELNYDKLSADVCDLSGIENGRNIKVLGLLGTRLFTKFAITVDVVQSVLYIHKLDDKGNVPEAERIFGQADIKTPFKFLNDVVYLKGTANDEKMWFAFDTGAESNLIDYNRNKKLVRTMQVISRAKLTGIGGARYDVITAEFDKLVIGEHEFLKNKAIVTDLDKMGSAYGYSVDAMLGYDFFSRGIFTINFVKKEFEMYIYNRDKLK</sequence>
<proteinExistence type="predicted"/>